<dbReference type="Gene3D" id="1.10.510.10">
    <property type="entry name" value="Transferase(Phosphotransferase) domain 1"/>
    <property type="match status" value="1"/>
</dbReference>
<dbReference type="Pfam" id="PF07714">
    <property type="entry name" value="PK_Tyr_Ser-Thr"/>
    <property type="match status" value="1"/>
</dbReference>
<dbReference type="InterPro" id="IPR011009">
    <property type="entry name" value="Kinase-like_dom_sf"/>
</dbReference>
<evidence type="ECO:0000313" key="4">
    <source>
        <dbReference type="EMBL" id="CAG8792367.1"/>
    </source>
</evidence>
<feature type="non-terminal residue" evidence="4">
    <location>
        <position position="102"/>
    </location>
</feature>
<dbReference type="Proteomes" id="UP000789342">
    <property type="component" value="Unassembled WGS sequence"/>
</dbReference>
<name>A0A9N9P880_9GLOM</name>
<evidence type="ECO:0000259" key="3">
    <source>
        <dbReference type="PROSITE" id="PS50011"/>
    </source>
</evidence>
<keyword evidence="2" id="KW-0067">ATP-binding</keyword>
<evidence type="ECO:0000256" key="1">
    <source>
        <dbReference type="ARBA" id="ARBA00022741"/>
    </source>
</evidence>
<evidence type="ECO:0000313" key="5">
    <source>
        <dbReference type="Proteomes" id="UP000789342"/>
    </source>
</evidence>
<reference evidence="4" key="1">
    <citation type="submission" date="2021-06" db="EMBL/GenBank/DDBJ databases">
        <authorList>
            <person name="Kallberg Y."/>
            <person name="Tangrot J."/>
            <person name="Rosling A."/>
        </authorList>
    </citation>
    <scope>NUCLEOTIDE SEQUENCE</scope>
    <source>
        <strain evidence="4">CL551</strain>
    </source>
</reference>
<gene>
    <name evidence="4" type="ORF">AMORRO_LOCUS18260</name>
</gene>
<dbReference type="GO" id="GO:0005524">
    <property type="term" value="F:ATP binding"/>
    <property type="evidence" value="ECO:0007669"/>
    <property type="project" value="UniProtKB-KW"/>
</dbReference>
<proteinExistence type="predicted"/>
<feature type="domain" description="Protein kinase" evidence="3">
    <location>
        <begin position="1"/>
        <end position="102"/>
    </location>
</feature>
<evidence type="ECO:0000256" key="2">
    <source>
        <dbReference type="ARBA" id="ARBA00022840"/>
    </source>
</evidence>
<accession>A0A9N9P880</accession>
<dbReference type="PROSITE" id="PS50011">
    <property type="entry name" value="PROTEIN_KINASE_DOM"/>
    <property type="match status" value="1"/>
</dbReference>
<dbReference type="SUPFAM" id="SSF56112">
    <property type="entry name" value="Protein kinase-like (PK-like)"/>
    <property type="match status" value="1"/>
</dbReference>
<dbReference type="PANTHER" id="PTHR24418">
    <property type="entry name" value="TYROSINE-PROTEIN KINASE"/>
    <property type="match status" value="1"/>
</dbReference>
<dbReference type="OrthoDB" id="10261027at2759"/>
<organism evidence="4 5">
    <name type="scientific">Acaulospora morrowiae</name>
    <dbReference type="NCBI Taxonomy" id="94023"/>
    <lineage>
        <taxon>Eukaryota</taxon>
        <taxon>Fungi</taxon>
        <taxon>Fungi incertae sedis</taxon>
        <taxon>Mucoromycota</taxon>
        <taxon>Glomeromycotina</taxon>
        <taxon>Glomeromycetes</taxon>
        <taxon>Diversisporales</taxon>
        <taxon>Acaulosporaceae</taxon>
        <taxon>Acaulospora</taxon>
    </lineage>
</organism>
<dbReference type="InterPro" id="IPR001245">
    <property type="entry name" value="Ser-Thr/Tyr_kinase_cat_dom"/>
</dbReference>
<dbReference type="InterPro" id="IPR000719">
    <property type="entry name" value="Prot_kinase_dom"/>
</dbReference>
<comment type="caution">
    <text evidence="4">The sequence shown here is derived from an EMBL/GenBank/DDBJ whole genome shotgun (WGS) entry which is preliminary data.</text>
</comment>
<dbReference type="EMBL" id="CAJVPV010062894">
    <property type="protein sequence ID" value="CAG8792367.1"/>
    <property type="molecule type" value="Genomic_DNA"/>
</dbReference>
<protein>
    <submittedName>
        <fullName evidence="4">5098_t:CDS:1</fullName>
    </submittedName>
</protein>
<dbReference type="GO" id="GO:0004672">
    <property type="term" value="F:protein kinase activity"/>
    <property type="evidence" value="ECO:0007669"/>
    <property type="project" value="InterPro"/>
</dbReference>
<dbReference type="InterPro" id="IPR050198">
    <property type="entry name" value="Non-receptor_tyrosine_kinases"/>
</dbReference>
<feature type="non-terminal residue" evidence="4">
    <location>
        <position position="1"/>
    </location>
</feature>
<keyword evidence="1" id="KW-0547">Nucleotide-binding</keyword>
<keyword evidence="5" id="KW-1185">Reference proteome</keyword>
<sequence length="102" mass="11783">YDPRRLMLVLEHASDGSLQQYLKENSRNMNWNAKLNLARQIAGALKFLHKNNILHGSLNSRNILIHGGIIKISDFGRSKRLKNFLSTLRGSIRYTDTRHLEI</sequence>
<dbReference type="AlphaFoldDB" id="A0A9N9P880"/>